<evidence type="ECO:0000313" key="6">
    <source>
        <dbReference type="EMBL" id="KAL3077397.1"/>
    </source>
</evidence>
<organism evidence="6 7">
    <name type="scientific">Heterodera trifolii</name>
    <dbReference type="NCBI Taxonomy" id="157864"/>
    <lineage>
        <taxon>Eukaryota</taxon>
        <taxon>Metazoa</taxon>
        <taxon>Ecdysozoa</taxon>
        <taxon>Nematoda</taxon>
        <taxon>Chromadorea</taxon>
        <taxon>Rhabditida</taxon>
        <taxon>Tylenchina</taxon>
        <taxon>Tylenchomorpha</taxon>
        <taxon>Tylenchoidea</taxon>
        <taxon>Heteroderidae</taxon>
        <taxon>Heteroderinae</taxon>
        <taxon>Heterodera</taxon>
    </lineage>
</organism>
<dbReference type="InterPro" id="IPR027417">
    <property type="entry name" value="P-loop_NTPase"/>
</dbReference>
<keyword evidence="3" id="KW-0347">Helicase</keyword>
<reference evidence="6 7" key="1">
    <citation type="submission" date="2024-10" db="EMBL/GenBank/DDBJ databases">
        <authorList>
            <person name="Kim D."/>
        </authorList>
    </citation>
    <scope>NUCLEOTIDE SEQUENCE [LARGE SCALE GENOMIC DNA]</scope>
    <source>
        <strain evidence="6">BH-2024</strain>
    </source>
</reference>
<evidence type="ECO:0000256" key="3">
    <source>
        <dbReference type="ARBA" id="ARBA00022806"/>
    </source>
</evidence>
<accession>A0ABD2IE52</accession>
<evidence type="ECO:0000313" key="7">
    <source>
        <dbReference type="Proteomes" id="UP001620626"/>
    </source>
</evidence>
<dbReference type="PANTHER" id="PTHR43788:SF16">
    <property type="entry name" value="HELICASE WITH ZINC FINGER 2"/>
    <property type="match status" value="1"/>
</dbReference>
<sequence>MHVTDQMEQEETSFSSTNPRQTDATIALLHTLVPHFQGTIRVVCLYAGQTTDIAQRCNEESIEEVIVTTADSTQGYEADLTIVTTTLSGRSEQVGFWAEEARVNVALSRSCHGLILIGNFSQLWRFDGIWKRYIRKGLEFTQVVTPEYLDFFTDTNAHYVNDILVGPSGQPLTHRTHMLQQPAETADTADEHFTREVPMPNKFKAFASDVKRKAKLTEDYFTRKMPGL</sequence>
<dbReference type="Pfam" id="PF13087">
    <property type="entry name" value="AAA_12"/>
    <property type="match status" value="1"/>
</dbReference>
<keyword evidence="1" id="KW-0547">Nucleotide-binding</keyword>
<dbReference type="InterPro" id="IPR041679">
    <property type="entry name" value="DNA2/NAM7-like_C"/>
</dbReference>
<evidence type="ECO:0000256" key="2">
    <source>
        <dbReference type="ARBA" id="ARBA00022801"/>
    </source>
</evidence>
<keyword evidence="2" id="KW-0378">Hydrolase</keyword>
<keyword evidence="7" id="KW-1185">Reference proteome</keyword>
<dbReference type="GO" id="GO:0016787">
    <property type="term" value="F:hydrolase activity"/>
    <property type="evidence" value="ECO:0007669"/>
    <property type="project" value="UniProtKB-KW"/>
</dbReference>
<gene>
    <name evidence="6" type="ORF">niasHT_030428</name>
</gene>
<evidence type="ECO:0000256" key="1">
    <source>
        <dbReference type="ARBA" id="ARBA00022741"/>
    </source>
</evidence>
<name>A0ABD2IE52_9BILA</name>
<keyword evidence="4" id="KW-0067">ATP-binding</keyword>
<dbReference type="EMBL" id="JBICBT010001231">
    <property type="protein sequence ID" value="KAL3077397.1"/>
    <property type="molecule type" value="Genomic_DNA"/>
</dbReference>
<dbReference type="Proteomes" id="UP001620626">
    <property type="component" value="Unassembled WGS sequence"/>
</dbReference>
<dbReference type="AlphaFoldDB" id="A0ABD2IE52"/>
<dbReference type="GO" id="GO:0005524">
    <property type="term" value="F:ATP binding"/>
    <property type="evidence" value="ECO:0007669"/>
    <property type="project" value="UniProtKB-KW"/>
</dbReference>
<evidence type="ECO:0000259" key="5">
    <source>
        <dbReference type="Pfam" id="PF13087"/>
    </source>
</evidence>
<dbReference type="GO" id="GO:0004386">
    <property type="term" value="F:helicase activity"/>
    <property type="evidence" value="ECO:0007669"/>
    <property type="project" value="UniProtKB-KW"/>
</dbReference>
<protein>
    <recommendedName>
        <fullName evidence="5">DNA2/NAM7 helicase-like C-terminal domain-containing protein</fullName>
    </recommendedName>
</protein>
<evidence type="ECO:0000256" key="4">
    <source>
        <dbReference type="ARBA" id="ARBA00022840"/>
    </source>
</evidence>
<comment type="caution">
    <text evidence="6">The sequence shown here is derived from an EMBL/GenBank/DDBJ whole genome shotgun (WGS) entry which is preliminary data.</text>
</comment>
<dbReference type="InterPro" id="IPR050534">
    <property type="entry name" value="Coronavir_polyprotein_1ab"/>
</dbReference>
<feature type="domain" description="DNA2/NAM7 helicase-like C-terminal" evidence="5">
    <location>
        <begin position="2"/>
        <end position="119"/>
    </location>
</feature>
<dbReference type="SUPFAM" id="SSF52540">
    <property type="entry name" value="P-loop containing nucleoside triphosphate hydrolases"/>
    <property type="match status" value="1"/>
</dbReference>
<dbReference type="Gene3D" id="3.40.50.300">
    <property type="entry name" value="P-loop containing nucleotide triphosphate hydrolases"/>
    <property type="match status" value="1"/>
</dbReference>
<dbReference type="PANTHER" id="PTHR43788">
    <property type="entry name" value="DNA2/NAM7 HELICASE FAMILY MEMBER"/>
    <property type="match status" value="1"/>
</dbReference>
<proteinExistence type="predicted"/>